<dbReference type="RefSeq" id="WP_179756415.1">
    <property type="nucleotide sequence ID" value="NZ_JACCBU010000001.1"/>
</dbReference>
<organism evidence="3 4">
    <name type="scientific">Microlunatus parietis</name>
    <dbReference type="NCBI Taxonomy" id="682979"/>
    <lineage>
        <taxon>Bacteria</taxon>
        <taxon>Bacillati</taxon>
        <taxon>Actinomycetota</taxon>
        <taxon>Actinomycetes</taxon>
        <taxon>Propionibacteriales</taxon>
        <taxon>Propionibacteriaceae</taxon>
        <taxon>Microlunatus</taxon>
    </lineage>
</organism>
<evidence type="ECO:0000313" key="3">
    <source>
        <dbReference type="EMBL" id="NYE74245.1"/>
    </source>
</evidence>
<feature type="transmembrane region" description="Helical" evidence="2">
    <location>
        <begin position="138"/>
        <end position="155"/>
    </location>
</feature>
<reference evidence="3 4" key="1">
    <citation type="submission" date="2020-07" db="EMBL/GenBank/DDBJ databases">
        <title>Sequencing the genomes of 1000 actinobacteria strains.</title>
        <authorList>
            <person name="Klenk H.-P."/>
        </authorList>
    </citation>
    <scope>NUCLEOTIDE SEQUENCE [LARGE SCALE GENOMIC DNA]</scope>
    <source>
        <strain evidence="3 4">DSM 22083</strain>
    </source>
</reference>
<dbReference type="AlphaFoldDB" id="A0A7Y9ICL1"/>
<evidence type="ECO:0008006" key="5">
    <source>
        <dbReference type="Google" id="ProtNLM"/>
    </source>
</evidence>
<dbReference type="EMBL" id="JACCBU010000001">
    <property type="protein sequence ID" value="NYE74245.1"/>
    <property type="molecule type" value="Genomic_DNA"/>
</dbReference>
<name>A0A7Y9ICL1_9ACTN</name>
<evidence type="ECO:0000313" key="4">
    <source>
        <dbReference type="Proteomes" id="UP000569914"/>
    </source>
</evidence>
<dbReference type="InterPro" id="IPR021235">
    <property type="entry name" value="DUF2637"/>
</dbReference>
<keyword evidence="2" id="KW-1133">Transmembrane helix</keyword>
<accession>A0A7Y9ICL1</accession>
<evidence type="ECO:0000256" key="1">
    <source>
        <dbReference type="SAM" id="MobiDB-lite"/>
    </source>
</evidence>
<dbReference type="Pfam" id="PF10935">
    <property type="entry name" value="DUF2637"/>
    <property type="match status" value="1"/>
</dbReference>
<feature type="region of interest" description="Disordered" evidence="1">
    <location>
        <begin position="406"/>
        <end position="452"/>
    </location>
</feature>
<dbReference type="Proteomes" id="UP000569914">
    <property type="component" value="Unassembled WGS sequence"/>
</dbReference>
<proteinExistence type="predicted"/>
<feature type="region of interest" description="Disordered" evidence="1">
    <location>
        <begin position="318"/>
        <end position="343"/>
    </location>
</feature>
<keyword evidence="2" id="KW-0472">Membrane</keyword>
<gene>
    <name evidence="3" type="ORF">BKA15_005574</name>
</gene>
<feature type="transmembrane region" description="Helical" evidence="2">
    <location>
        <begin position="48"/>
        <end position="68"/>
    </location>
</feature>
<feature type="transmembrane region" description="Helical" evidence="2">
    <location>
        <begin position="6"/>
        <end position="27"/>
    </location>
</feature>
<feature type="transmembrane region" description="Helical" evidence="2">
    <location>
        <begin position="80"/>
        <end position="99"/>
    </location>
</feature>
<protein>
    <recommendedName>
        <fullName evidence="5">DUF2637 domain-containing protein</fullName>
    </recommendedName>
</protein>
<feature type="compositionally biased region" description="Acidic residues" evidence="1">
    <location>
        <begin position="439"/>
        <end position="452"/>
    </location>
</feature>
<comment type="caution">
    <text evidence="3">The sequence shown here is derived from an EMBL/GenBank/DDBJ whole genome shotgun (WGS) entry which is preliminary data.</text>
</comment>
<sequence>MNPFDLIPYGVIVLVAILVVVVIVRTVRRAVRAFQQRARRSTGAGSRFGFGVAVAFALVVAGIGGVTSFEAVSAAFGSPLVPLVADGMIIACTALRLAAMSRGWTIPGAMFTTYVFIVGSIVINAASVEGWAAKLGHALAPLAYAIIVEMLAHLLRQHMGLIQPRQERRLSALMSARWSVLTWLTSPVITTRVWLHLARTGGDDPVAARALMQQLVRVSSRLAAVCPTPAGWRPMLRARAARTAVLRTIRDGLLSARDVALLLPDDDRQLSPGQLLARLDRATITLPTPDPAMGRVTGEPHRPVHTAVAAPVHRPAAVSASAPVQPGASGSASEPATAAAAVPAPAVQPPAVAEGAPPDGDDAALVGWLHRHAAAHNDGEPLSARAVMKLLSSGWPRAKRIHELAGWNDTTDTDQTAETKTEPRQLQLIPNTSKSEPNEPSDSEPELEESRA</sequence>
<evidence type="ECO:0000256" key="2">
    <source>
        <dbReference type="SAM" id="Phobius"/>
    </source>
</evidence>
<feature type="transmembrane region" description="Helical" evidence="2">
    <location>
        <begin position="111"/>
        <end position="132"/>
    </location>
</feature>
<keyword evidence="2" id="KW-0812">Transmembrane</keyword>
<keyword evidence="4" id="KW-1185">Reference proteome</keyword>